<gene>
    <name evidence="3" type="ORF">ILEXP_LOCUS4547</name>
</gene>
<dbReference type="AlphaFoldDB" id="A0ABC8QXP7"/>
<keyword evidence="1" id="KW-0175">Coiled coil</keyword>
<sequence>MTKSICSQVICQKLKKTKEEKTLLKHKVNKRDNKVETVGSPHGKDDLDSVENDQIHQEKVTDEQKHDVRENNLWQEDNLLIDDAILDTSDGNINEGQPFETLLDVVVYESKQIHEEGVCDPKKTNEEYNQEIMKLAKENESLKINMKNMVINMNKERDTF</sequence>
<comment type="caution">
    <text evidence="3">The sequence shown here is derived from an EMBL/GenBank/DDBJ whole genome shotgun (WGS) entry which is preliminary data.</text>
</comment>
<name>A0ABC8QXP7_9AQUA</name>
<proteinExistence type="predicted"/>
<evidence type="ECO:0000313" key="3">
    <source>
        <dbReference type="EMBL" id="CAK9137526.1"/>
    </source>
</evidence>
<evidence type="ECO:0000313" key="4">
    <source>
        <dbReference type="Proteomes" id="UP001642360"/>
    </source>
</evidence>
<keyword evidence="4" id="KW-1185">Reference proteome</keyword>
<organism evidence="3 4">
    <name type="scientific">Ilex paraguariensis</name>
    <name type="common">yerba mate</name>
    <dbReference type="NCBI Taxonomy" id="185542"/>
    <lineage>
        <taxon>Eukaryota</taxon>
        <taxon>Viridiplantae</taxon>
        <taxon>Streptophyta</taxon>
        <taxon>Embryophyta</taxon>
        <taxon>Tracheophyta</taxon>
        <taxon>Spermatophyta</taxon>
        <taxon>Magnoliopsida</taxon>
        <taxon>eudicotyledons</taxon>
        <taxon>Gunneridae</taxon>
        <taxon>Pentapetalae</taxon>
        <taxon>asterids</taxon>
        <taxon>campanulids</taxon>
        <taxon>Aquifoliales</taxon>
        <taxon>Aquifoliaceae</taxon>
        <taxon>Ilex</taxon>
    </lineage>
</organism>
<dbReference type="Proteomes" id="UP001642360">
    <property type="component" value="Unassembled WGS sequence"/>
</dbReference>
<feature type="compositionally biased region" description="Basic and acidic residues" evidence="2">
    <location>
        <begin position="42"/>
        <end position="52"/>
    </location>
</feature>
<evidence type="ECO:0000256" key="2">
    <source>
        <dbReference type="SAM" id="MobiDB-lite"/>
    </source>
</evidence>
<protein>
    <submittedName>
        <fullName evidence="3">Uncharacterized protein</fullName>
    </submittedName>
</protein>
<accession>A0ABC8QXP7</accession>
<feature type="region of interest" description="Disordered" evidence="2">
    <location>
        <begin position="29"/>
        <end position="52"/>
    </location>
</feature>
<feature type="coiled-coil region" evidence="1">
    <location>
        <begin position="125"/>
        <end position="152"/>
    </location>
</feature>
<evidence type="ECO:0000256" key="1">
    <source>
        <dbReference type="SAM" id="Coils"/>
    </source>
</evidence>
<dbReference type="EMBL" id="CAUOFW020000825">
    <property type="protein sequence ID" value="CAK9137526.1"/>
    <property type="molecule type" value="Genomic_DNA"/>
</dbReference>
<reference evidence="3 4" key="1">
    <citation type="submission" date="2024-02" db="EMBL/GenBank/DDBJ databases">
        <authorList>
            <person name="Vignale AGUSTIN F."/>
            <person name="Sosa J E."/>
            <person name="Modenutti C."/>
        </authorList>
    </citation>
    <scope>NUCLEOTIDE SEQUENCE [LARGE SCALE GENOMIC DNA]</scope>
</reference>